<name>A0ACB8RAD3_9AGAM</name>
<reference evidence="1" key="2">
    <citation type="journal article" date="2022" name="New Phytol.">
        <title>Evolutionary transition to the ectomycorrhizal habit in the genomes of a hyperdiverse lineage of mushroom-forming fungi.</title>
        <authorList>
            <person name="Looney B."/>
            <person name="Miyauchi S."/>
            <person name="Morin E."/>
            <person name="Drula E."/>
            <person name="Courty P.E."/>
            <person name="Kohler A."/>
            <person name="Kuo A."/>
            <person name="LaButti K."/>
            <person name="Pangilinan J."/>
            <person name="Lipzen A."/>
            <person name="Riley R."/>
            <person name="Andreopoulos W."/>
            <person name="He G."/>
            <person name="Johnson J."/>
            <person name="Nolan M."/>
            <person name="Tritt A."/>
            <person name="Barry K.W."/>
            <person name="Grigoriev I.V."/>
            <person name="Nagy L.G."/>
            <person name="Hibbett D."/>
            <person name="Henrissat B."/>
            <person name="Matheny P.B."/>
            <person name="Labbe J."/>
            <person name="Martin F.M."/>
        </authorList>
    </citation>
    <scope>NUCLEOTIDE SEQUENCE</scope>
    <source>
        <strain evidence="1">FP105234-sp</strain>
    </source>
</reference>
<protein>
    <submittedName>
        <fullName evidence="1">Uncharacterized protein</fullName>
    </submittedName>
</protein>
<proteinExistence type="predicted"/>
<evidence type="ECO:0000313" key="1">
    <source>
        <dbReference type="EMBL" id="KAI0040978.1"/>
    </source>
</evidence>
<comment type="caution">
    <text evidence="1">The sequence shown here is derived from an EMBL/GenBank/DDBJ whole genome shotgun (WGS) entry which is preliminary data.</text>
</comment>
<reference evidence="1" key="1">
    <citation type="submission" date="2021-02" db="EMBL/GenBank/DDBJ databases">
        <authorList>
            <consortium name="DOE Joint Genome Institute"/>
            <person name="Ahrendt S."/>
            <person name="Looney B.P."/>
            <person name="Miyauchi S."/>
            <person name="Morin E."/>
            <person name="Drula E."/>
            <person name="Courty P.E."/>
            <person name="Chicoki N."/>
            <person name="Fauchery L."/>
            <person name="Kohler A."/>
            <person name="Kuo A."/>
            <person name="Labutti K."/>
            <person name="Pangilinan J."/>
            <person name="Lipzen A."/>
            <person name="Riley R."/>
            <person name="Andreopoulos W."/>
            <person name="He G."/>
            <person name="Johnson J."/>
            <person name="Barry K.W."/>
            <person name="Grigoriev I.V."/>
            <person name="Nagy L."/>
            <person name="Hibbett D."/>
            <person name="Henrissat B."/>
            <person name="Matheny P.B."/>
            <person name="Labbe J."/>
            <person name="Martin F."/>
        </authorList>
    </citation>
    <scope>NUCLEOTIDE SEQUENCE</scope>
    <source>
        <strain evidence="1">FP105234-sp</strain>
    </source>
</reference>
<keyword evidence="2" id="KW-1185">Reference proteome</keyword>
<dbReference type="EMBL" id="MU276154">
    <property type="protein sequence ID" value="KAI0040978.1"/>
    <property type="molecule type" value="Genomic_DNA"/>
</dbReference>
<organism evidence="1 2">
    <name type="scientific">Auriscalpium vulgare</name>
    <dbReference type="NCBI Taxonomy" id="40419"/>
    <lineage>
        <taxon>Eukaryota</taxon>
        <taxon>Fungi</taxon>
        <taxon>Dikarya</taxon>
        <taxon>Basidiomycota</taxon>
        <taxon>Agaricomycotina</taxon>
        <taxon>Agaricomycetes</taxon>
        <taxon>Russulales</taxon>
        <taxon>Auriscalpiaceae</taxon>
        <taxon>Auriscalpium</taxon>
    </lineage>
</organism>
<gene>
    <name evidence="1" type="ORF">FA95DRAFT_1565890</name>
</gene>
<evidence type="ECO:0000313" key="2">
    <source>
        <dbReference type="Proteomes" id="UP000814033"/>
    </source>
</evidence>
<accession>A0ACB8RAD3</accession>
<sequence length="91" mass="9849">MAPRSATRTLGDSGVLSLSAFYAALVIRSSCAVSPGRNQSTASSPEYCPSRRDYSGAKRWRQSMILPAATRKVPLLWLSTDKICPSALDML</sequence>
<dbReference type="Proteomes" id="UP000814033">
    <property type="component" value="Unassembled WGS sequence"/>
</dbReference>